<dbReference type="KEGG" id="zca:113922903"/>
<dbReference type="RefSeq" id="XP_035577735.1">
    <property type="nucleotide sequence ID" value="XM_035721842.1"/>
</dbReference>
<dbReference type="Proteomes" id="UP000515165">
    <property type="component" value="Chromosome 9"/>
</dbReference>
<accession>A0A6P9ESN9</accession>
<dbReference type="OrthoDB" id="338850at2759"/>
<evidence type="ECO:0000313" key="2">
    <source>
        <dbReference type="RefSeq" id="XP_035577735.1"/>
    </source>
</evidence>
<dbReference type="GeneID" id="113922903"/>
<name>A0A6P9ESN9_ZALCA</name>
<reference evidence="2" key="1">
    <citation type="submission" date="2025-08" db="UniProtKB">
        <authorList>
            <consortium name="RefSeq"/>
        </authorList>
    </citation>
    <scope>IDENTIFICATION</scope>
    <source>
        <tissue evidence="2">Blood</tissue>
    </source>
</reference>
<organism evidence="1 2">
    <name type="scientific">Zalophus californianus</name>
    <name type="common">California sealion</name>
    <dbReference type="NCBI Taxonomy" id="9704"/>
    <lineage>
        <taxon>Eukaryota</taxon>
        <taxon>Metazoa</taxon>
        <taxon>Chordata</taxon>
        <taxon>Craniata</taxon>
        <taxon>Vertebrata</taxon>
        <taxon>Euteleostomi</taxon>
        <taxon>Mammalia</taxon>
        <taxon>Eutheria</taxon>
        <taxon>Laurasiatheria</taxon>
        <taxon>Carnivora</taxon>
        <taxon>Caniformia</taxon>
        <taxon>Pinnipedia</taxon>
        <taxon>Otariidae</taxon>
        <taxon>Zalophus</taxon>
    </lineage>
</organism>
<proteinExistence type="predicted"/>
<dbReference type="AlphaFoldDB" id="A0A6P9ESN9"/>
<dbReference type="Gene3D" id="3.30.390.110">
    <property type="match status" value="1"/>
</dbReference>
<sequence length="65" mass="7317">MCTQVQWAVMQNRSSFLIKRNKQTQSTEGSQLLPFKGPIHLKTLGVEPVAEDRGVVVVVKHRSVQ</sequence>
<evidence type="ECO:0000313" key="1">
    <source>
        <dbReference type="Proteomes" id="UP000515165"/>
    </source>
</evidence>
<gene>
    <name evidence="2" type="primary">LOC113922903</name>
</gene>
<keyword evidence="1" id="KW-1185">Reference proteome</keyword>
<protein>
    <submittedName>
        <fullName evidence="2">60S ribosomal protein L28-like</fullName>
    </submittedName>
</protein>